<keyword evidence="2" id="KW-1185">Reference proteome</keyword>
<proteinExistence type="predicted"/>
<organism evidence="2 3">
    <name type="scientific">Heligmosomoides polygyrus</name>
    <name type="common">Parasitic roundworm</name>
    <dbReference type="NCBI Taxonomy" id="6339"/>
    <lineage>
        <taxon>Eukaryota</taxon>
        <taxon>Metazoa</taxon>
        <taxon>Ecdysozoa</taxon>
        <taxon>Nematoda</taxon>
        <taxon>Chromadorea</taxon>
        <taxon>Rhabditida</taxon>
        <taxon>Rhabditina</taxon>
        <taxon>Rhabditomorpha</taxon>
        <taxon>Strongyloidea</taxon>
        <taxon>Heligmosomidae</taxon>
        <taxon>Heligmosomoides</taxon>
    </lineage>
</organism>
<dbReference type="AlphaFoldDB" id="A0A183FC81"/>
<feature type="region of interest" description="Disordered" evidence="1">
    <location>
        <begin position="1"/>
        <end position="22"/>
    </location>
</feature>
<dbReference type="WBParaSite" id="HPBE_0000377301-mRNA-1">
    <property type="protein sequence ID" value="HPBE_0000377301-mRNA-1"/>
    <property type="gene ID" value="HPBE_0000377301"/>
</dbReference>
<protein>
    <submittedName>
        <fullName evidence="3">DUF2357 domain-containing protein</fullName>
    </submittedName>
</protein>
<evidence type="ECO:0000256" key="1">
    <source>
        <dbReference type="SAM" id="MobiDB-lite"/>
    </source>
</evidence>
<accession>A0A183FC81</accession>
<name>A0A183FC81_HELPZ</name>
<evidence type="ECO:0000313" key="2">
    <source>
        <dbReference type="Proteomes" id="UP000050761"/>
    </source>
</evidence>
<reference evidence="3" key="1">
    <citation type="submission" date="2019-09" db="UniProtKB">
        <authorList>
            <consortium name="WormBaseParasite"/>
        </authorList>
    </citation>
    <scope>IDENTIFICATION</scope>
</reference>
<evidence type="ECO:0000313" key="3">
    <source>
        <dbReference type="WBParaSite" id="HPBE_0000377301-mRNA-1"/>
    </source>
</evidence>
<dbReference type="Proteomes" id="UP000050761">
    <property type="component" value="Unassembled WGS sequence"/>
</dbReference>
<sequence>LIEREEKFVRNAPSGGPFENNSAKRLWEPSHAWRDVALVNDQLYLSPEETAFLSIDLNLLLVSENKKELTSGLANSFF</sequence>